<gene>
    <name evidence="2" type="ORF">GQ55_5G414800</name>
</gene>
<feature type="compositionally biased region" description="Basic residues" evidence="1">
    <location>
        <begin position="16"/>
        <end position="30"/>
    </location>
</feature>
<evidence type="ECO:0000256" key="1">
    <source>
        <dbReference type="SAM" id="MobiDB-lite"/>
    </source>
</evidence>
<dbReference type="Gramene" id="PUZ57247">
    <property type="protein sequence ID" value="PUZ57247"/>
    <property type="gene ID" value="GQ55_5G414800"/>
</dbReference>
<dbReference type="EMBL" id="CM009753">
    <property type="protein sequence ID" value="PUZ57247.1"/>
    <property type="molecule type" value="Genomic_DNA"/>
</dbReference>
<accession>A0A2T7DNU0</accession>
<dbReference type="AlphaFoldDB" id="A0A2T7DNU0"/>
<proteinExistence type="predicted"/>
<feature type="compositionally biased region" description="Low complexity" evidence="1">
    <location>
        <begin position="49"/>
        <end position="83"/>
    </location>
</feature>
<name>A0A2T7DNU0_9POAL</name>
<dbReference type="Proteomes" id="UP000244336">
    <property type="component" value="Chromosome 5"/>
</dbReference>
<protein>
    <submittedName>
        <fullName evidence="2">Uncharacterized protein</fullName>
    </submittedName>
</protein>
<feature type="region of interest" description="Disordered" evidence="1">
    <location>
        <begin position="1"/>
        <end position="83"/>
    </location>
</feature>
<keyword evidence="3" id="KW-1185">Reference proteome</keyword>
<reference evidence="2 3" key="1">
    <citation type="submission" date="2018-04" db="EMBL/GenBank/DDBJ databases">
        <title>WGS assembly of Panicum hallii var. hallii HAL2.</title>
        <authorList>
            <person name="Lovell J."/>
            <person name="Jenkins J."/>
            <person name="Lowry D."/>
            <person name="Mamidi S."/>
            <person name="Sreedasyam A."/>
            <person name="Weng X."/>
            <person name="Barry K."/>
            <person name="Bonette J."/>
            <person name="Campitelli B."/>
            <person name="Daum C."/>
            <person name="Gordon S."/>
            <person name="Gould B."/>
            <person name="Lipzen A."/>
            <person name="MacQueen A."/>
            <person name="Palacio-Mejia J."/>
            <person name="Plott C."/>
            <person name="Shakirov E."/>
            <person name="Shu S."/>
            <person name="Yoshinaga Y."/>
            <person name="Zane M."/>
            <person name="Rokhsar D."/>
            <person name="Grimwood J."/>
            <person name="Schmutz J."/>
            <person name="Juenger T."/>
        </authorList>
    </citation>
    <scope>NUCLEOTIDE SEQUENCE [LARGE SCALE GENOMIC DNA]</scope>
    <source>
        <strain evidence="3">cv. HAL2</strain>
    </source>
</reference>
<evidence type="ECO:0000313" key="3">
    <source>
        <dbReference type="Proteomes" id="UP000244336"/>
    </source>
</evidence>
<evidence type="ECO:0000313" key="2">
    <source>
        <dbReference type="EMBL" id="PUZ57247.1"/>
    </source>
</evidence>
<sequence>MRGREGLPSTLLRLRAGARRRPALRLRPGARRSAPASLCTPAGRPCPAPASAGTRPPASSPPRRACPRSTPTSACGSASSAAASTTRSSRGAAACRGLHGCGGHVRSAAVPSCVAVLQQRRLLRTGRAPLQLAPTGEIHQHIDQCRYQPRKHFLFFFPAWGSSRLKQTFSRLINQF</sequence>
<organism evidence="2 3">
    <name type="scientific">Panicum hallii var. hallii</name>
    <dbReference type="NCBI Taxonomy" id="1504633"/>
    <lineage>
        <taxon>Eukaryota</taxon>
        <taxon>Viridiplantae</taxon>
        <taxon>Streptophyta</taxon>
        <taxon>Embryophyta</taxon>
        <taxon>Tracheophyta</taxon>
        <taxon>Spermatophyta</taxon>
        <taxon>Magnoliopsida</taxon>
        <taxon>Liliopsida</taxon>
        <taxon>Poales</taxon>
        <taxon>Poaceae</taxon>
        <taxon>PACMAD clade</taxon>
        <taxon>Panicoideae</taxon>
        <taxon>Panicodae</taxon>
        <taxon>Paniceae</taxon>
        <taxon>Panicinae</taxon>
        <taxon>Panicum</taxon>
        <taxon>Panicum sect. Panicum</taxon>
    </lineage>
</organism>